<dbReference type="Gene3D" id="1.10.8.430">
    <property type="entry name" value="Helical domain of apoptotic protease-activating factors"/>
    <property type="match status" value="1"/>
</dbReference>
<proteinExistence type="predicted"/>
<dbReference type="SUPFAM" id="SSF52200">
    <property type="entry name" value="Toll/Interleukin receptor TIR domain"/>
    <property type="match status" value="1"/>
</dbReference>
<dbReference type="Gene3D" id="3.40.50.300">
    <property type="entry name" value="P-loop containing nucleotide triphosphate hydrolases"/>
    <property type="match status" value="1"/>
</dbReference>
<keyword evidence="5" id="KW-0560">Oxidoreductase</keyword>
<dbReference type="PROSITE" id="PS50222">
    <property type="entry name" value="EF_HAND_2"/>
    <property type="match status" value="1"/>
</dbReference>
<feature type="domain" description="FAD-binding FR-type" evidence="8">
    <location>
        <begin position="941"/>
        <end position="1063"/>
    </location>
</feature>
<feature type="domain" description="EF-hand" evidence="7">
    <location>
        <begin position="817"/>
        <end position="852"/>
    </location>
</feature>
<dbReference type="Pfam" id="PF00931">
    <property type="entry name" value="NB-ARC"/>
    <property type="match status" value="1"/>
</dbReference>
<dbReference type="Pfam" id="PF08030">
    <property type="entry name" value="NAD_binding_6"/>
    <property type="match status" value="1"/>
</dbReference>
<keyword evidence="1" id="KW-0285">Flavoprotein</keyword>
<dbReference type="Gene3D" id="2.40.30.10">
    <property type="entry name" value="Translation factors"/>
    <property type="match status" value="1"/>
</dbReference>
<dbReference type="GO" id="GO:0005886">
    <property type="term" value="C:plasma membrane"/>
    <property type="evidence" value="ECO:0007669"/>
    <property type="project" value="TreeGrafter"/>
</dbReference>
<dbReference type="Proteomes" id="UP000796880">
    <property type="component" value="Unassembled WGS sequence"/>
</dbReference>
<dbReference type="InterPro" id="IPR013121">
    <property type="entry name" value="Fe_red_NAD-bd_6"/>
</dbReference>
<comment type="caution">
    <text evidence="9">The sequence shown here is derived from an EMBL/GenBank/DDBJ whole genome shotgun (WGS) entry which is preliminary data.</text>
</comment>
<keyword evidence="2" id="KW-0274">FAD</keyword>
<dbReference type="Pfam" id="PF08022">
    <property type="entry name" value="FAD_binding_8"/>
    <property type="match status" value="1"/>
</dbReference>
<dbReference type="InterPro" id="IPR050369">
    <property type="entry name" value="RBOH/FRE"/>
</dbReference>
<dbReference type="GO" id="GO:0005509">
    <property type="term" value="F:calcium ion binding"/>
    <property type="evidence" value="ECO:0007669"/>
    <property type="project" value="InterPro"/>
</dbReference>
<evidence type="ECO:0000256" key="3">
    <source>
        <dbReference type="ARBA" id="ARBA00022837"/>
    </source>
</evidence>
<dbReference type="PRINTS" id="PR00364">
    <property type="entry name" value="DISEASERSIST"/>
</dbReference>
<dbReference type="InterPro" id="IPR032675">
    <property type="entry name" value="LRR_dom_sf"/>
</dbReference>
<evidence type="ECO:0000256" key="1">
    <source>
        <dbReference type="ARBA" id="ARBA00022630"/>
    </source>
</evidence>
<dbReference type="Gene3D" id="1.10.238.10">
    <property type="entry name" value="EF-hand"/>
    <property type="match status" value="1"/>
</dbReference>
<dbReference type="InterPro" id="IPR002048">
    <property type="entry name" value="EF_hand_dom"/>
</dbReference>
<evidence type="ECO:0000313" key="10">
    <source>
        <dbReference type="Proteomes" id="UP000796880"/>
    </source>
</evidence>
<feature type="compositionally biased region" description="Low complexity" evidence="6">
    <location>
        <begin position="7"/>
        <end position="23"/>
    </location>
</feature>
<dbReference type="Pfam" id="PF08414">
    <property type="entry name" value="NADPH_Ox"/>
    <property type="match status" value="1"/>
</dbReference>
<dbReference type="InterPro" id="IPR013112">
    <property type="entry name" value="FAD-bd_8"/>
</dbReference>
<evidence type="ECO:0000313" key="9">
    <source>
        <dbReference type="EMBL" id="KAF3437654.1"/>
    </source>
</evidence>
<keyword evidence="4" id="KW-0521">NADP</keyword>
<dbReference type="Gene3D" id="3.40.50.80">
    <property type="entry name" value="Nucleotide-binding domain of ferredoxin-NADP reductase (FNR) module"/>
    <property type="match status" value="1"/>
</dbReference>
<dbReference type="PANTHER" id="PTHR11972">
    <property type="entry name" value="NADPH OXIDASE"/>
    <property type="match status" value="1"/>
</dbReference>
<dbReference type="SUPFAM" id="SSF63380">
    <property type="entry name" value="Riboflavin synthase domain-like"/>
    <property type="match status" value="1"/>
</dbReference>
<sequence>MSTQMENSNPMFSAAPASSSPSNPKENFDVFLSFRVKIPATISRVISVTLCAKKDSISSLTMTNLREAKKSPRIAESNRRFVLFGRRSVGKLCNFELVFDRTCQDWHVRKQEGRYGEAFKKHEEDAEHNSQMVQSWRHALKIVGSLAGWHITKNTSEPELIKEFIVQLSRKLDVPTLNINALFGINSRLEKFESCTVCASSDRVQFIGICGMGGIGKTTLAKAYYNKNFHKFDGSCFLTNVRKVCKKENGLAYLQQQLLSKVLKDKDIVIDDVDRGITRIKRRLQQKKVLIVLDDVNKSAQLEALADQKDDDWFGSGSIVIVTTRDKSLLTSNEISTIYETDILNSTEALQLLSWKAFRNINPPEMYEELCKQVMEYAKNLPLALAVLGSLYVERVQMIGKMNWIVLKISKTRILLKYWKEVSGSDKIEAIVTSQEGSRKLSSFKAMSDMKNLRLLMILDPYNFSCENDSLTPDLEYLSNHQLRFLQWDRFPYTCFPSSFRPTRLVHLKLVRSRIEKLWDNCSKPLQPLRYLKIIDLSYSESFRKFEDFKVVPNLERLILEGCKVLSEIDDSITSLEKLIILNLAFCKSLKKLPKRIKDMKSLEILNLYGCGKLCELPEDCGHLKSLQEVDVRGSGISYDHLPPSVIYNENIQALCDVDCNKSSDEQEDVLCSSTNRFNVVNNNNNDDLNDVEFNLDIGDDNNGVYSVQVAGEENPKLAPLAKRALEGDNSSDIIRQLKSWRTSTSTWVSVQKRFDQLTVNGLLHSSRFGECIGMDRECKEFAVELFLVLARRHKISGDSINKTQLRDFWEQISDESFDSRIQTFFDMMDKDADGRITENDVREMIILSASSNKLSNIQKQAEEYAALIMEELDPENLGYVTVYDLERLLLQTSIPYVRDNLINLKPFQENNRLKRWYDKGKFFFVDNWPSTTGPIERLIRKRMAIKILKVAVYPGNVLALHMSKPQGFKYKSGQYMFINCAAVSWFKSRPFYITSSPADDYLSVHIRTMGEWTRKLITVFSEVCQPPAAGKSELIRADLQRGNNPCFPKILIDGPYAAPAQDYKKYEVVLLVGLGIGAAPMVSIMKDIINYMKSKEGDETLTLEDGLESSASGKANKTSNVTRKAYYYWVTREQGSFDWFKEIMNEVAEMAEKGAIEVHHYCTSVYEEGDARSALIGILQSLHYVKNGVDVVSGTRFKSHFGGPNWRQVYNSIAAQHPDTRVGVFYCGSLMLCQSIRKLASDFSSNTSTKSDVAWVADVIMARVDHLKLLTLFFDLPALTF</sequence>
<dbReference type="InterPro" id="IPR027417">
    <property type="entry name" value="P-loop_NTPase"/>
</dbReference>
<dbReference type="InterPro" id="IPR013623">
    <property type="entry name" value="NADPH_Ox"/>
</dbReference>
<feature type="region of interest" description="Disordered" evidence="6">
    <location>
        <begin position="1"/>
        <end position="23"/>
    </location>
</feature>
<dbReference type="PANTHER" id="PTHR11972:SF197">
    <property type="entry name" value="RESPIRATORY BURST OXIDASE HOMOLOG PROTEIN D"/>
    <property type="match status" value="1"/>
</dbReference>
<dbReference type="InterPro" id="IPR011992">
    <property type="entry name" value="EF-hand-dom_pair"/>
</dbReference>
<dbReference type="InterPro" id="IPR017927">
    <property type="entry name" value="FAD-bd_FR_type"/>
</dbReference>
<protein>
    <submittedName>
        <fullName evidence="9">Uncharacterized protein</fullName>
    </submittedName>
</protein>
<dbReference type="SUPFAM" id="SSF47473">
    <property type="entry name" value="EF-hand"/>
    <property type="match status" value="1"/>
</dbReference>
<dbReference type="Pfam" id="PF01582">
    <property type="entry name" value="TIR"/>
    <property type="match status" value="1"/>
</dbReference>
<reference evidence="9" key="1">
    <citation type="submission" date="2020-03" db="EMBL/GenBank/DDBJ databases">
        <title>A high-quality chromosome-level genome assembly of a woody plant with both climbing and erect habits, Rhamnella rubrinervis.</title>
        <authorList>
            <person name="Lu Z."/>
            <person name="Yang Y."/>
            <person name="Zhu X."/>
            <person name="Sun Y."/>
        </authorList>
    </citation>
    <scope>NUCLEOTIDE SEQUENCE</scope>
    <source>
        <strain evidence="9">BYM</strain>
        <tissue evidence="9">Leaf</tissue>
    </source>
</reference>
<name>A0A8K0E0M4_9ROSA</name>
<dbReference type="Gene3D" id="3.80.10.10">
    <property type="entry name" value="Ribonuclease Inhibitor"/>
    <property type="match status" value="1"/>
</dbReference>
<dbReference type="SUPFAM" id="SSF52058">
    <property type="entry name" value="L domain-like"/>
    <property type="match status" value="1"/>
</dbReference>
<dbReference type="GO" id="GO:0004601">
    <property type="term" value="F:peroxidase activity"/>
    <property type="evidence" value="ECO:0007669"/>
    <property type="project" value="InterPro"/>
</dbReference>
<dbReference type="InterPro" id="IPR018247">
    <property type="entry name" value="EF_Hand_1_Ca_BS"/>
</dbReference>
<dbReference type="InterPro" id="IPR002182">
    <property type="entry name" value="NB-ARC"/>
</dbReference>
<evidence type="ECO:0000259" key="8">
    <source>
        <dbReference type="PROSITE" id="PS51384"/>
    </source>
</evidence>
<gene>
    <name evidence="9" type="ORF">FNV43_RR20410</name>
</gene>
<dbReference type="PROSITE" id="PS00018">
    <property type="entry name" value="EF_HAND_1"/>
    <property type="match status" value="1"/>
</dbReference>
<dbReference type="GO" id="GO:0007165">
    <property type="term" value="P:signal transduction"/>
    <property type="evidence" value="ECO:0007669"/>
    <property type="project" value="InterPro"/>
</dbReference>
<dbReference type="InterPro" id="IPR000157">
    <property type="entry name" value="TIR_dom"/>
</dbReference>
<dbReference type="GO" id="GO:0016174">
    <property type="term" value="F:NAD(P)H oxidase H2O2-forming activity"/>
    <property type="evidence" value="ECO:0007669"/>
    <property type="project" value="TreeGrafter"/>
</dbReference>
<evidence type="ECO:0000256" key="5">
    <source>
        <dbReference type="ARBA" id="ARBA00023002"/>
    </source>
</evidence>
<accession>A0A8K0E0M4</accession>
<evidence type="ECO:0000256" key="4">
    <source>
        <dbReference type="ARBA" id="ARBA00022857"/>
    </source>
</evidence>
<dbReference type="SUPFAM" id="SSF52540">
    <property type="entry name" value="P-loop containing nucleoside triphosphate hydrolases"/>
    <property type="match status" value="1"/>
</dbReference>
<keyword evidence="3" id="KW-0106">Calcium</keyword>
<dbReference type="InterPro" id="IPR039261">
    <property type="entry name" value="FNR_nucleotide-bd"/>
</dbReference>
<evidence type="ECO:0000259" key="7">
    <source>
        <dbReference type="PROSITE" id="PS50222"/>
    </source>
</evidence>
<keyword evidence="10" id="KW-1185">Reference proteome</keyword>
<evidence type="ECO:0000256" key="6">
    <source>
        <dbReference type="SAM" id="MobiDB-lite"/>
    </source>
</evidence>
<dbReference type="CDD" id="cd06186">
    <property type="entry name" value="NOX_Duox_like_FAD_NADP"/>
    <property type="match status" value="1"/>
</dbReference>
<dbReference type="InterPro" id="IPR017938">
    <property type="entry name" value="Riboflavin_synthase-like_b-brl"/>
</dbReference>
<dbReference type="EMBL" id="VOIH02000009">
    <property type="protein sequence ID" value="KAF3437654.1"/>
    <property type="molecule type" value="Genomic_DNA"/>
</dbReference>
<dbReference type="InterPro" id="IPR042197">
    <property type="entry name" value="Apaf_helical"/>
</dbReference>
<dbReference type="PROSITE" id="PS51384">
    <property type="entry name" value="FAD_FR"/>
    <property type="match status" value="1"/>
</dbReference>
<dbReference type="Gene3D" id="3.40.50.10140">
    <property type="entry name" value="Toll/interleukin-1 receptor homology (TIR) domain"/>
    <property type="match status" value="1"/>
</dbReference>
<organism evidence="9 10">
    <name type="scientific">Rhamnella rubrinervis</name>
    <dbReference type="NCBI Taxonomy" id="2594499"/>
    <lineage>
        <taxon>Eukaryota</taxon>
        <taxon>Viridiplantae</taxon>
        <taxon>Streptophyta</taxon>
        <taxon>Embryophyta</taxon>
        <taxon>Tracheophyta</taxon>
        <taxon>Spermatophyta</taxon>
        <taxon>Magnoliopsida</taxon>
        <taxon>eudicotyledons</taxon>
        <taxon>Gunneridae</taxon>
        <taxon>Pentapetalae</taxon>
        <taxon>rosids</taxon>
        <taxon>fabids</taxon>
        <taxon>Rosales</taxon>
        <taxon>Rhamnaceae</taxon>
        <taxon>rhamnoid group</taxon>
        <taxon>Rhamneae</taxon>
        <taxon>Rhamnella</taxon>
    </lineage>
</organism>
<dbReference type="InterPro" id="IPR035897">
    <property type="entry name" value="Toll_tir_struct_dom_sf"/>
</dbReference>
<dbReference type="GO" id="GO:0043531">
    <property type="term" value="F:ADP binding"/>
    <property type="evidence" value="ECO:0007669"/>
    <property type="project" value="InterPro"/>
</dbReference>
<dbReference type="SUPFAM" id="SSF52343">
    <property type="entry name" value="Ferredoxin reductase-like, C-terminal NADP-linked domain"/>
    <property type="match status" value="1"/>
</dbReference>
<dbReference type="OrthoDB" id="1901675at2759"/>
<evidence type="ECO:0000256" key="2">
    <source>
        <dbReference type="ARBA" id="ARBA00022827"/>
    </source>
</evidence>